<keyword evidence="2" id="KW-0547">Nucleotide-binding</keyword>
<dbReference type="InterPro" id="IPR017871">
    <property type="entry name" value="ABC_transporter-like_CS"/>
</dbReference>
<feature type="compositionally biased region" description="Pro residues" evidence="4">
    <location>
        <begin position="266"/>
        <end position="277"/>
    </location>
</feature>
<dbReference type="GO" id="GO:0005886">
    <property type="term" value="C:plasma membrane"/>
    <property type="evidence" value="ECO:0007669"/>
    <property type="project" value="TreeGrafter"/>
</dbReference>
<dbReference type="InterPro" id="IPR015854">
    <property type="entry name" value="ABC_transpr_LolD-like"/>
</dbReference>
<feature type="domain" description="ABC transporter" evidence="5">
    <location>
        <begin position="16"/>
        <end position="255"/>
    </location>
</feature>
<dbReference type="PANTHER" id="PTHR24220:SF685">
    <property type="entry name" value="ABC TRANSPORTER RELATED"/>
    <property type="match status" value="1"/>
</dbReference>
<dbReference type="FunFam" id="3.40.50.300:FF:000032">
    <property type="entry name" value="Export ABC transporter ATP-binding protein"/>
    <property type="match status" value="1"/>
</dbReference>
<dbReference type="InterPro" id="IPR003593">
    <property type="entry name" value="AAA+_ATPase"/>
</dbReference>
<evidence type="ECO:0000313" key="6">
    <source>
        <dbReference type="EMBL" id="MTG87683.1"/>
    </source>
</evidence>
<comment type="caution">
    <text evidence="6">The sequence shown here is derived from an EMBL/GenBank/DDBJ whole genome shotgun (WGS) entry which is preliminary data.</text>
</comment>
<dbReference type="PANTHER" id="PTHR24220">
    <property type="entry name" value="IMPORT ATP-BINDING PROTEIN"/>
    <property type="match status" value="1"/>
</dbReference>
<dbReference type="CDD" id="cd03255">
    <property type="entry name" value="ABC_MJ0796_LolCDE_FtsE"/>
    <property type="match status" value="1"/>
</dbReference>
<dbReference type="SMART" id="SM00382">
    <property type="entry name" value="AAA"/>
    <property type="match status" value="1"/>
</dbReference>
<feature type="compositionally biased region" description="Low complexity" evidence="4">
    <location>
        <begin position="278"/>
        <end position="293"/>
    </location>
</feature>
<dbReference type="GO" id="GO:0098796">
    <property type="term" value="C:membrane protein complex"/>
    <property type="evidence" value="ECO:0007669"/>
    <property type="project" value="UniProtKB-ARBA"/>
</dbReference>
<dbReference type="Gene3D" id="3.40.50.300">
    <property type="entry name" value="P-loop containing nucleotide triphosphate hydrolases"/>
    <property type="match status" value="1"/>
</dbReference>
<name>A0A6N7ZE19_9MICO</name>
<dbReference type="Pfam" id="PF00005">
    <property type="entry name" value="ABC_tran"/>
    <property type="match status" value="1"/>
</dbReference>
<sequence length="309" mass="31050">MTFTGHHAPAPGGSPLVASALTKVYGSAQTATHALAGVSLTVHPGESLAIMGPSGSGKTTLLHVLAGIVTPTSGTVSWRGEDVTTLSEARRTVLRRQDFGFVFQSGQLLPELPAVENAALPLMLAGTARAEATAVAARWLAHLGLAGMEQRRPGELSGGQAQRVAIARALVGSPGVVFADEPTGALDQATGAEVLDVLTRATRDSGAALVVVTHDAGVARHCSRTVTMRDGRISGEFFAPGAQPAASGAPQAAASQAAASAAVARPVPPAPAPPAPPAHDAATQQAMAAHPAAGYVPTHPTAADQESAR</sequence>
<dbReference type="GO" id="GO:0005524">
    <property type="term" value="F:ATP binding"/>
    <property type="evidence" value="ECO:0007669"/>
    <property type="project" value="UniProtKB-KW"/>
</dbReference>
<evidence type="ECO:0000256" key="3">
    <source>
        <dbReference type="ARBA" id="ARBA00022840"/>
    </source>
</evidence>
<evidence type="ECO:0000256" key="1">
    <source>
        <dbReference type="ARBA" id="ARBA00022448"/>
    </source>
</evidence>
<dbReference type="InterPro" id="IPR017911">
    <property type="entry name" value="MacB-like_ATP-bd"/>
</dbReference>
<evidence type="ECO:0000313" key="7">
    <source>
        <dbReference type="Proteomes" id="UP000440668"/>
    </source>
</evidence>
<dbReference type="PROSITE" id="PS00211">
    <property type="entry name" value="ABC_TRANSPORTER_1"/>
    <property type="match status" value="1"/>
</dbReference>
<dbReference type="SUPFAM" id="SSF52540">
    <property type="entry name" value="P-loop containing nucleoside triphosphate hydrolases"/>
    <property type="match status" value="1"/>
</dbReference>
<keyword evidence="1" id="KW-0813">Transport</keyword>
<protein>
    <submittedName>
        <fullName evidence="6">ATP-binding cassette domain-containing protein</fullName>
    </submittedName>
</protein>
<dbReference type="EMBL" id="WMKA01000002">
    <property type="protein sequence ID" value="MTG87683.1"/>
    <property type="molecule type" value="Genomic_DNA"/>
</dbReference>
<reference evidence="6 7" key="1">
    <citation type="submission" date="2019-11" db="EMBL/GenBank/DDBJ databases">
        <title>Cellulosimicrobium composti sp. nov. isolated from a compost.</title>
        <authorList>
            <person name="Yang Y."/>
        </authorList>
    </citation>
    <scope>NUCLEOTIDE SEQUENCE [LARGE SCALE GENOMIC DNA]</scope>
    <source>
        <strain evidence="6 7">BIT-GX5</strain>
    </source>
</reference>
<dbReference type="GO" id="GO:0016887">
    <property type="term" value="F:ATP hydrolysis activity"/>
    <property type="evidence" value="ECO:0007669"/>
    <property type="project" value="InterPro"/>
</dbReference>
<dbReference type="Proteomes" id="UP000440668">
    <property type="component" value="Unassembled WGS sequence"/>
</dbReference>
<accession>A0A6N7ZE19</accession>
<proteinExistence type="predicted"/>
<keyword evidence="3 6" id="KW-0067">ATP-binding</keyword>
<dbReference type="PROSITE" id="PS50893">
    <property type="entry name" value="ABC_TRANSPORTER_2"/>
    <property type="match status" value="1"/>
</dbReference>
<dbReference type="InterPro" id="IPR027417">
    <property type="entry name" value="P-loop_NTPase"/>
</dbReference>
<gene>
    <name evidence="6" type="ORF">GJV82_01745</name>
</gene>
<evidence type="ECO:0000256" key="4">
    <source>
        <dbReference type="SAM" id="MobiDB-lite"/>
    </source>
</evidence>
<evidence type="ECO:0000259" key="5">
    <source>
        <dbReference type="PROSITE" id="PS50893"/>
    </source>
</evidence>
<dbReference type="GO" id="GO:0022857">
    <property type="term" value="F:transmembrane transporter activity"/>
    <property type="evidence" value="ECO:0007669"/>
    <property type="project" value="TreeGrafter"/>
</dbReference>
<dbReference type="AlphaFoldDB" id="A0A6N7ZE19"/>
<dbReference type="InterPro" id="IPR003439">
    <property type="entry name" value="ABC_transporter-like_ATP-bd"/>
</dbReference>
<organism evidence="6 7">
    <name type="scientific">Cellulosimicrobium composti</name>
    <dbReference type="NCBI Taxonomy" id="2672572"/>
    <lineage>
        <taxon>Bacteria</taxon>
        <taxon>Bacillati</taxon>
        <taxon>Actinomycetota</taxon>
        <taxon>Actinomycetes</taxon>
        <taxon>Micrococcales</taxon>
        <taxon>Promicromonosporaceae</taxon>
        <taxon>Cellulosimicrobium</taxon>
    </lineage>
</organism>
<feature type="region of interest" description="Disordered" evidence="4">
    <location>
        <begin position="260"/>
        <end position="309"/>
    </location>
</feature>
<evidence type="ECO:0000256" key="2">
    <source>
        <dbReference type="ARBA" id="ARBA00022741"/>
    </source>
</evidence>
<dbReference type="RefSeq" id="WP_155097999.1">
    <property type="nucleotide sequence ID" value="NZ_WMKA01000002.1"/>
</dbReference>